<name>A0AAN6UKD2_9PEZI</name>
<organism evidence="1 2">
    <name type="scientific">Trichocladium antarcticum</name>
    <dbReference type="NCBI Taxonomy" id="1450529"/>
    <lineage>
        <taxon>Eukaryota</taxon>
        <taxon>Fungi</taxon>
        <taxon>Dikarya</taxon>
        <taxon>Ascomycota</taxon>
        <taxon>Pezizomycotina</taxon>
        <taxon>Sordariomycetes</taxon>
        <taxon>Sordariomycetidae</taxon>
        <taxon>Sordariales</taxon>
        <taxon>Chaetomiaceae</taxon>
        <taxon>Trichocladium</taxon>
    </lineage>
</organism>
<accession>A0AAN6UKD2</accession>
<proteinExistence type="predicted"/>
<reference evidence="1" key="1">
    <citation type="journal article" date="2023" name="Mol. Phylogenet. Evol.">
        <title>Genome-scale phylogeny and comparative genomics of the fungal order Sordariales.</title>
        <authorList>
            <person name="Hensen N."/>
            <person name="Bonometti L."/>
            <person name="Westerberg I."/>
            <person name="Brannstrom I.O."/>
            <person name="Guillou S."/>
            <person name="Cros-Aarteil S."/>
            <person name="Calhoun S."/>
            <person name="Haridas S."/>
            <person name="Kuo A."/>
            <person name="Mondo S."/>
            <person name="Pangilinan J."/>
            <person name="Riley R."/>
            <person name="LaButti K."/>
            <person name="Andreopoulos B."/>
            <person name="Lipzen A."/>
            <person name="Chen C."/>
            <person name="Yan M."/>
            <person name="Daum C."/>
            <person name="Ng V."/>
            <person name="Clum A."/>
            <person name="Steindorff A."/>
            <person name="Ohm R.A."/>
            <person name="Martin F."/>
            <person name="Silar P."/>
            <person name="Natvig D.O."/>
            <person name="Lalanne C."/>
            <person name="Gautier V."/>
            <person name="Ament-Velasquez S.L."/>
            <person name="Kruys A."/>
            <person name="Hutchinson M.I."/>
            <person name="Powell A.J."/>
            <person name="Barry K."/>
            <person name="Miller A.N."/>
            <person name="Grigoriev I.V."/>
            <person name="Debuchy R."/>
            <person name="Gladieux P."/>
            <person name="Hiltunen Thoren M."/>
            <person name="Johannesson H."/>
        </authorList>
    </citation>
    <scope>NUCLEOTIDE SEQUENCE</scope>
    <source>
        <strain evidence="1">CBS 123565</strain>
    </source>
</reference>
<reference evidence="1" key="2">
    <citation type="submission" date="2023-05" db="EMBL/GenBank/DDBJ databases">
        <authorList>
            <consortium name="Lawrence Berkeley National Laboratory"/>
            <person name="Steindorff A."/>
            <person name="Hensen N."/>
            <person name="Bonometti L."/>
            <person name="Westerberg I."/>
            <person name="Brannstrom I.O."/>
            <person name="Guillou S."/>
            <person name="Cros-Aarteil S."/>
            <person name="Calhoun S."/>
            <person name="Haridas S."/>
            <person name="Kuo A."/>
            <person name="Mondo S."/>
            <person name="Pangilinan J."/>
            <person name="Riley R."/>
            <person name="Labutti K."/>
            <person name="Andreopoulos B."/>
            <person name="Lipzen A."/>
            <person name="Chen C."/>
            <person name="Yanf M."/>
            <person name="Daum C."/>
            <person name="Ng V."/>
            <person name="Clum A."/>
            <person name="Ohm R."/>
            <person name="Martin F."/>
            <person name="Silar P."/>
            <person name="Natvig D."/>
            <person name="Lalanne C."/>
            <person name="Gautier V."/>
            <person name="Ament-Velasquez S.L."/>
            <person name="Kruys A."/>
            <person name="Hutchinson M.I."/>
            <person name="Powell A.J."/>
            <person name="Barry K."/>
            <person name="Miller A.N."/>
            <person name="Grigoriev I.V."/>
            <person name="Debuchy R."/>
            <person name="Gladieux P."/>
            <person name="Thoren M.H."/>
            <person name="Johannesson H."/>
        </authorList>
    </citation>
    <scope>NUCLEOTIDE SEQUENCE</scope>
    <source>
        <strain evidence="1">CBS 123565</strain>
    </source>
</reference>
<dbReference type="Proteomes" id="UP001304895">
    <property type="component" value="Unassembled WGS sequence"/>
</dbReference>
<protein>
    <recommendedName>
        <fullName evidence="3">Protein kinase domain-containing protein</fullName>
    </recommendedName>
</protein>
<keyword evidence="2" id="KW-1185">Reference proteome</keyword>
<dbReference type="EMBL" id="MU853408">
    <property type="protein sequence ID" value="KAK4134518.1"/>
    <property type="molecule type" value="Genomic_DNA"/>
</dbReference>
<gene>
    <name evidence="1" type="ORF">BT67DRAFT_441693</name>
</gene>
<evidence type="ECO:0000313" key="1">
    <source>
        <dbReference type="EMBL" id="KAK4134518.1"/>
    </source>
</evidence>
<sequence>MRRHYGDCAPRNVVVDKRSQTPHIVDLAQCSFPDELVKTWHKRRWHEYEDWDPDVEY</sequence>
<evidence type="ECO:0008006" key="3">
    <source>
        <dbReference type="Google" id="ProtNLM"/>
    </source>
</evidence>
<dbReference type="AlphaFoldDB" id="A0AAN6UKD2"/>
<comment type="caution">
    <text evidence="1">The sequence shown here is derived from an EMBL/GenBank/DDBJ whole genome shotgun (WGS) entry which is preliminary data.</text>
</comment>
<evidence type="ECO:0000313" key="2">
    <source>
        <dbReference type="Proteomes" id="UP001304895"/>
    </source>
</evidence>